<accession>A0A2S6ZJR2</accession>
<sequence length="138" mass="15451">MVPAQPTGDHFSFESGGFQITLRYPDQAKLAQPDPAMYMLVGFGMLPPGRTLQVFRLMLEANLSVYAQDQAQLGLEPLNGEAILIARVALDADVHGHWLAQLVLHYVQHGRYWRDTILACTDEMYAALCSGDYLWIRA</sequence>
<keyword evidence="1" id="KW-0560">Oxidoreductase</keyword>
<dbReference type="AlphaFoldDB" id="A0A2S6ZJR2"/>
<dbReference type="Gene3D" id="3.30.1460.10">
    <property type="match status" value="1"/>
</dbReference>
<dbReference type="GO" id="GO:0004497">
    <property type="term" value="F:monooxygenase activity"/>
    <property type="evidence" value="ECO:0007669"/>
    <property type="project" value="UniProtKB-KW"/>
</dbReference>
<reference evidence="1 2" key="1">
    <citation type="submission" date="2016-08" db="EMBL/GenBank/DDBJ databases">
        <title>Evolution of the type three secretion system and type three effector repertoires in Xanthomonas.</title>
        <authorList>
            <person name="Merda D."/>
            <person name="Briand M."/>
            <person name="Bosis E."/>
            <person name="Rousseau C."/>
            <person name="Portier P."/>
            <person name="Jacques M.-A."/>
            <person name="Fischer-Le Saux M."/>
        </authorList>
    </citation>
    <scope>NUCLEOTIDE SEQUENCE [LARGE SCALE GENOMIC DNA]</scope>
    <source>
        <strain evidence="1 2">CFBP 4691</strain>
    </source>
</reference>
<evidence type="ECO:0000313" key="2">
    <source>
        <dbReference type="Proteomes" id="UP000239898"/>
    </source>
</evidence>
<name>A0A2S6ZJR2_9XANT</name>
<proteinExistence type="predicted"/>
<dbReference type="EMBL" id="MIGX01000011">
    <property type="protein sequence ID" value="PPT92360.1"/>
    <property type="molecule type" value="Genomic_DNA"/>
</dbReference>
<gene>
    <name evidence="1" type="ORF">XthCFBP4691_04425</name>
</gene>
<comment type="caution">
    <text evidence="1">The sequence shown here is derived from an EMBL/GenBank/DDBJ whole genome shotgun (WGS) entry which is preliminary data.</text>
</comment>
<keyword evidence="1" id="KW-0503">Monooxygenase</keyword>
<protein>
    <submittedName>
        <fullName evidence="1">4-hydroxyphenylacetate 3-monooxygenase</fullName>
    </submittedName>
</protein>
<dbReference type="Proteomes" id="UP000239898">
    <property type="component" value="Unassembled WGS sequence"/>
</dbReference>
<dbReference type="OrthoDB" id="5997282at2"/>
<evidence type="ECO:0000313" key="1">
    <source>
        <dbReference type="EMBL" id="PPT92360.1"/>
    </source>
</evidence>
<organism evidence="1 2">
    <name type="scientific">Xanthomonas theicola</name>
    <dbReference type="NCBI Taxonomy" id="56464"/>
    <lineage>
        <taxon>Bacteria</taxon>
        <taxon>Pseudomonadati</taxon>
        <taxon>Pseudomonadota</taxon>
        <taxon>Gammaproteobacteria</taxon>
        <taxon>Lysobacterales</taxon>
        <taxon>Lysobacteraceae</taxon>
        <taxon>Xanthomonas</taxon>
    </lineage>
</organism>
<keyword evidence="2" id="KW-1185">Reference proteome</keyword>